<keyword evidence="2" id="KW-0597">Phosphoprotein</keyword>
<feature type="region of interest" description="Disordered" evidence="7">
    <location>
        <begin position="1"/>
        <end position="186"/>
    </location>
</feature>
<proteinExistence type="predicted"/>
<dbReference type="GO" id="GO:0005667">
    <property type="term" value="C:transcription regulator complex"/>
    <property type="evidence" value="ECO:0007669"/>
    <property type="project" value="TreeGrafter"/>
</dbReference>
<evidence type="ECO:0000256" key="1">
    <source>
        <dbReference type="ARBA" id="ARBA00004123"/>
    </source>
</evidence>
<feature type="compositionally biased region" description="Polar residues" evidence="7">
    <location>
        <begin position="81"/>
        <end position="94"/>
    </location>
</feature>
<keyword evidence="4" id="KW-0238">DNA-binding</keyword>
<dbReference type="GO" id="GO:0000981">
    <property type="term" value="F:DNA-binding transcription factor activity, RNA polymerase II-specific"/>
    <property type="evidence" value="ECO:0007669"/>
    <property type="project" value="TreeGrafter"/>
</dbReference>
<evidence type="ECO:0000256" key="7">
    <source>
        <dbReference type="SAM" id="MobiDB-lite"/>
    </source>
</evidence>
<dbReference type="Gene3D" id="2.60.40.10">
    <property type="entry name" value="Immunoglobulins"/>
    <property type="match status" value="1"/>
</dbReference>
<feature type="compositionally biased region" description="Low complexity" evidence="7">
    <location>
        <begin position="107"/>
        <end position="123"/>
    </location>
</feature>
<dbReference type="InterPro" id="IPR013783">
    <property type="entry name" value="Ig-like_fold"/>
</dbReference>
<evidence type="ECO:0000313" key="9">
    <source>
        <dbReference type="EMBL" id="CAG03875.1"/>
    </source>
</evidence>
<sequence>RSYLESRRPAGLALSPRIEITPSREHYSHGRDSLQNQPLNISPRPTLTVPGHENLAYREPQCLSPASSNSSTSWQSESYSPWTSPCVSPSNGQNPGDLCPRLQSIYTSSPRTSPGTSPGTATAEDGCLGARSPSPRPGSRSSSPQGKRTYDMYRNPGLAPGHRSRSPSPHRGHEHPGPQYTHGGLADAANGFASAQAGLVPTKIVKTSNHLYNLYPENQAEGNYALSLEQDVKAKPAEPFFVIPPIWHKPMVSSICSIPVASLPPLEWPIPGRTDQYELSIEVQPKPHHRAHYETEGSRGAVKAPTGGHPMVQLHGYRGKEPLGLQIFIGTADERILKPHAFYQVHRITGKRIDCVGILKLRNADIELRKGETDVGRKNTRVRLVFRVHVPQPGGQHVSLQVASHPIECSQRSAHELPMVEKQDMDHCSVLGGQQMILTGQNFSSDSKVVFMEKSQEGQHTWEMEASVDKDKSQPVGILVLPGLRIQFQGIPDGSLLCRTCCSWRFRPTGTRPCATLSKSTSASSMANGSAASLNISPSLPWQVGRLRSLLLLRRFRVHSSGKSKGARISCDPRSRKATCRPWEQGERSRRVGKHTFLPARPCSRVSASLAVPSIKTEPLDELEAEHMGFVIPQILGLSSHSYYHSQRGVVYPDSSVASCQRLSSSLPNHDGRFQPQSPAIVYSRGGKSVGGSPGLYQHPGGMMPDPHCSVLVHTGCPAQPVGAGQHPSIIQFSPTNQQLVRAGEPQAPQQESPQIIYSEGYSPQATLTPSATPPQAHAAAAAAAAAAAHVQNYPTVIQQQPFLQKVQEKARSPPGLGQMEAPGDGQRRVTVKEENLDQAYLDDGECKFMLLPSACIGRERLKECV</sequence>
<dbReference type="SUPFAM" id="SSF81296">
    <property type="entry name" value="E set domains"/>
    <property type="match status" value="1"/>
</dbReference>
<dbReference type="PANTHER" id="PTHR12533:SF4">
    <property type="entry name" value="NUCLEAR FACTOR OF ACTIVATED T-CELLS, CYTOPLASMIC 2"/>
    <property type="match status" value="1"/>
</dbReference>
<dbReference type="Pfam" id="PF16179">
    <property type="entry name" value="RHD_dimer"/>
    <property type="match status" value="1"/>
</dbReference>
<dbReference type="InterPro" id="IPR008967">
    <property type="entry name" value="p53-like_TF_DNA-bd_sf"/>
</dbReference>
<dbReference type="GO" id="GO:0007399">
    <property type="term" value="P:nervous system development"/>
    <property type="evidence" value="ECO:0007669"/>
    <property type="project" value="UniProtKB-ARBA"/>
</dbReference>
<dbReference type="EMBL" id="CAAE01014729">
    <property type="protein sequence ID" value="CAG03875.1"/>
    <property type="molecule type" value="Genomic_DNA"/>
</dbReference>
<comment type="subcellular location">
    <subcellularLocation>
        <location evidence="1">Nucleus</location>
    </subcellularLocation>
</comment>
<dbReference type="AlphaFoldDB" id="Q4S657"/>
<dbReference type="Pfam" id="PF00554">
    <property type="entry name" value="RHD_DNA_bind"/>
    <property type="match status" value="1"/>
</dbReference>
<keyword evidence="5" id="KW-0804">Transcription</keyword>
<reference evidence="9" key="2">
    <citation type="submission" date="2004-02" db="EMBL/GenBank/DDBJ databases">
        <authorList>
            <consortium name="Genoscope"/>
            <consortium name="Whitehead Institute Centre for Genome Research"/>
        </authorList>
    </citation>
    <scope>NUCLEOTIDE SEQUENCE</scope>
</reference>
<comment type="caution">
    <text evidence="9">The sequence shown here is derived from an EMBL/GenBank/DDBJ whole genome shotgun (WGS) entry which is preliminary data.</text>
</comment>
<feature type="compositionally biased region" description="Basic and acidic residues" evidence="7">
    <location>
        <begin position="22"/>
        <end position="32"/>
    </location>
</feature>
<gene>
    <name evidence="9" type="ORF">GSTENG00023437001</name>
</gene>
<reference evidence="9" key="1">
    <citation type="journal article" date="2004" name="Nature">
        <title>Genome duplication in the teleost fish Tetraodon nigroviridis reveals the early vertebrate proto-karyotype.</title>
        <authorList>
            <person name="Jaillon O."/>
            <person name="Aury J.-M."/>
            <person name="Brunet F."/>
            <person name="Petit J.-L."/>
            <person name="Stange-Thomann N."/>
            <person name="Mauceli E."/>
            <person name="Bouneau L."/>
            <person name="Fischer C."/>
            <person name="Ozouf-Costaz C."/>
            <person name="Bernot A."/>
            <person name="Nicaud S."/>
            <person name="Jaffe D."/>
            <person name="Fisher S."/>
            <person name="Lutfalla G."/>
            <person name="Dossat C."/>
            <person name="Segurens B."/>
            <person name="Dasilva C."/>
            <person name="Salanoubat M."/>
            <person name="Levy M."/>
            <person name="Boudet N."/>
            <person name="Castellano S."/>
            <person name="Anthouard V."/>
            <person name="Jubin C."/>
            <person name="Castelli V."/>
            <person name="Katinka M."/>
            <person name="Vacherie B."/>
            <person name="Biemont C."/>
            <person name="Skalli Z."/>
            <person name="Cattolico L."/>
            <person name="Poulain J."/>
            <person name="De Berardinis V."/>
            <person name="Cruaud C."/>
            <person name="Duprat S."/>
            <person name="Brottier P."/>
            <person name="Coutanceau J.-P."/>
            <person name="Gouzy J."/>
            <person name="Parra G."/>
            <person name="Lardier G."/>
            <person name="Chapple C."/>
            <person name="McKernan K.J."/>
            <person name="McEwan P."/>
            <person name="Bosak S."/>
            <person name="Kellis M."/>
            <person name="Volff J.-N."/>
            <person name="Guigo R."/>
            <person name="Zody M.C."/>
            <person name="Mesirov J."/>
            <person name="Lindblad-Toh K."/>
            <person name="Birren B."/>
            <person name="Nusbaum C."/>
            <person name="Kahn D."/>
            <person name="Robinson-Rechavi M."/>
            <person name="Laudet V."/>
            <person name="Schachter V."/>
            <person name="Quetier F."/>
            <person name="Saurin W."/>
            <person name="Scarpelli C."/>
            <person name="Wincker P."/>
            <person name="Lander E.S."/>
            <person name="Weissenbach J."/>
            <person name="Roest Crollius H."/>
        </authorList>
    </citation>
    <scope>NUCLEOTIDE SEQUENCE [LARGE SCALE GENOMIC DNA]</scope>
</reference>
<evidence type="ECO:0000256" key="4">
    <source>
        <dbReference type="ARBA" id="ARBA00023125"/>
    </source>
</evidence>
<dbReference type="KEGG" id="tng:GSTEN00023437G001"/>
<dbReference type="InterPro" id="IPR032397">
    <property type="entry name" value="RHD_dimer"/>
</dbReference>
<feature type="compositionally biased region" description="Low complexity" evidence="7">
    <location>
        <begin position="64"/>
        <end position="80"/>
    </location>
</feature>
<feature type="compositionally biased region" description="Basic residues" evidence="7">
    <location>
        <begin position="162"/>
        <end position="173"/>
    </location>
</feature>
<keyword evidence="3" id="KW-0805">Transcription regulation</keyword>
<evidence type="ECO:0000256" key="2">
    <source>
        <dbReference type="ARBA" id="ARBA00022553"/>
    </source>
</evidence>
<feature type="non-terminal residue" evidence="9">
    <location>
        <position position="1"/>
    </location>
</feature>
<dbReference type="PANTHER" id="PTHR12533">
    <property type="entry name" value="NFAT"/>
    <property type="match status" value="1"/>
</dbReference>
<dbReference type="OrthoDB" id="5346094at2759"/>
<dbReference type="SUPFAM" id="SSF49417">
    <property type="entry name" value="p53-like transcription factors"/>
    <property type="match status" value="1"/>
</dbReference>
<feature type="compositionally biased region" description="Low complexity" evidence="7">
    <location>
        <begin position="131"/>
        <end position="144"/>
    </location>
</feature>
<keyword evidence="6" id="KW-0539">Nucleus</keyword>
<dbReference type="InterPro" id="IPR037059">
    <property type="entry name" value="RHD_DNA_bind_dom_sf"/>
</dbReference>
<evidence type="ECO:0000256" key="3">
    <source>
        <dbReference type="ARBA" id="ARBA00023015"/>
    </source>
</evidence>
<dbReference type="Gene3D" id="2.60.40.340">
    <property type="entry name" value="Rel homology domain (RHD), DNA-binding domain"/>
    <property type="match status" value="2"/>
</dbReference>
<evidence type="ECO:0000259" key="8">
    <source>
        <dbReference type="PROSITE" id="PS50254"/>
    </source>
</evidence>
<dbReference type="GO" id="GO:0033173">
    <property type="term" value="P:calcineurin-NFAT signaling cascade"/>
    <property type="evidence" value="ECO:0007669"/>
    <property type="project" value="TreeGrafter"/>
</dbReference>
<dbReference type="PROSITE" id="PS50254">
    <property type="entry name" value="REL_2"/>
    <property type="match status" value="1"/>
</dbReference>
<name>Q4S657_TETNG</name>
<dbReference type="InterPro" id="IPR008366">
    <property type="entry name" value="NFAT"/>
</dbReference>
<evidence type="ECO:0000256" key="5">
    <source>
        <dbReference type="ARBA" id="ARBA00023163"/>
    </source>
</evidence>
<accession>Q4S657</accession>
<dbReference type="InterPro" id="IPR011539">
    <property type="entry name" value="RHD_DNA_bind_dom"/>
</dbReference>
<dbReference type="InterPro" id="IPR014756">
    <property type="entry name" value="Ig_E-set"/>
</dbReference>
<feature type="domain" description="RHD" evidence="8">
    <location>
        <begin position="261"/>
        <end position="414"/>
    </location>
</feature>
<dbReference type="GO" id="GO:0000978">
    <property type="term" value="F:RNA polymerase II cis-regulatory region sequence-specific DNA binding"/>
    <property type="evidence" value="ECO:0007669"/>
    <property type="project" value="TreeGrafter"/>
</dbReference>
<dbReference type="GO" id="GO:0005634">
    <property type="term" value="C:nucleus"/>
    <property type="evidence" value="ECO:0007669"/>
    <property type="project" value="UniProtKB-SubCell"/>
</dbReference>
<evidence type="ECO:0000256" key="6">
    <source>
        <dbReference type="ARBA" id="ARBA00023242"/>
    </source>
</evidence>
<protein>
    <submittedName>
        <fullName evidence="9">(spotted green pufferfish) hypothetical protein</fullName>
    </submittedName>
</protein>
<feature type="compositionally biased region" description="Polar residues" evidence="7">
    <location>
        <begin position="33"/>
        <end position="45"/>
    </location>
</feature>
<organism evidence="9">
    <name type="scientific">Tetraodon nigroviridis</name>
    <name type="common">Spotted green pufferfish</name>
    <name type="synonym">Chelonodon nigroviridis</name>
    <dbReference type="NCBI Taxonomy" id="99883"/>
    <lineage>
        <taxon>Eukaryota</taxon>
        <taxon>Metazoa</taxon>
        <taxon>Chordata</taxon>
        <taxon>Craniata</taxon>
        <taxon>Vertebrata</taxon>
        <taxon>Euteleostomi</taxon>
        <taxon>Actinopterygii</taxon>
        <taxon>Neopterygii</taxon>
        <taxon>Teleostei</taxon>
        <taxon>Neoteleostei</taxon>
        <taxon>Acanthomorphata</taxon>
        <taxon>Eupercaria</taxon>
        <taxon>Tetraodontiformes</taxon>
        <taxon>Tetradontoidea</taxon>
        <taxon>Tetraodontidae</taxon>
        <taxon>Tetraodon</taxon>
    </lineage>
</organism>